<gene>
    <name evidence="1" type="ORF">THIOM_003032</name>
</gene>
<evidence type="ECO:0000313" key="1">
    <source>
        <dbReference type="EMBL" id="OAD21205.1"/>
    </source>
</evidence>
<protein>
    <submittedName>
        <fullName evidence="1">Uncharacterized protein</fullName>
    </submittedName>
</protein>
<sequence length="59" mass="6372">MPMPSSSPHNLVSKKMWCTNSTSPSVKIAPKPAPMPTTNAKVVMTTMSGRCLNFHNNLA</sequence>
<reference evidence="1 2" key="1">
    <citation type="submission" date="2016-05" db="EMBL/GenBank/DDBJ databases">
        <title>Single-cell genome of chain-forming Candidatus Thiomargarita nelsonii and comparison to other large sulfur-oxidizing bacteria.</title>
        <authorList>
            <person name="Winkel M."/>
            <person name="Salman V."/>
            <person name="Woyke T."/>
            <person name="Schulz-Vogt H."/>
            <person name="Richter M."/>
            <person name="Flood B."/>
            <person name="Bailey J."/>
            <person name="Amann R."/>
            <person name="Mussmann M."/>
        </authorList>
    </citation>
    <scope>NUCLEOTIDE SEQUENCE [LARGE SCALE GENOMIC DNA]</scope>
    <source>
        <strain evidence="1 2">THI036</strain>
    </source>
</reference>
<keyword evidence="2" id="KW-1185">Reference proteome</keyword>
<dbReference type="AlphaFoldDB" id="A0A176RZN3"/>
<organism evidence="1 2">
    <name type="scientific">Candidatus Thiomargarita nelsonii</name>
    <dbReference type="NCBI Taxonomy" id="1003181"/>
    <lineage>
        <taxon>Bacteria</taxon>
        <taxon>Pseudomonadati</taxon>
        <taxon>Pseudomonadota</taxon>
        <taxon>Gammaproteobacteria</taxon>
        <taxon>Thiotrichales</taxon>
        <taxon>Thiotrichaceae</taxon>
        <taxon>Thiomargarita</taxon>
    </lineage>
</organism>
<dbReference type="EMBL" id="LUTY01001797">
    <property type="protein sequence ID" value="OAD21205.1"/>
    <property type="molecule type" value="Genomic_DNA"/>
</dbReference>
<accession>A0A176RZN3</accession>
<dbReference type="Proteomes" id="UP000076962">
    <property type="component" value="Unassembled WGS sequence"/>
</dbReference>
<name>A0A176RZN3_9GAMM</name>
<evidence type="ECO:0000313" key="2">
    <source>
        <dbReference type="Proteomes" id="UP000076962"/>
    </source>
</evidence>
<comment type="caution">
    <text evidence="1">The sequence shown here is derived from an EMBL/GenBank/DDBJ whole genome shotgun (WGS) entry which is preliminary data.</text>
</comment>
<proteinExistence type="predicted"/>